<dbReference type="OrthoDB" id="509993at2759"/>
<dbReference type="OMA" id="ANIDWGA"/>
<evidence type="ECO:0000256" key="8">
    <source>
        <dbReference type="SAM" id="MobiDB-lite"/>
    </source>
</evidence>
<keyword evidence="5" id="KW-0472">Membrane</keyword>
<reference evidence="9 10" key="1">
    <citation type="journal article" date="2014" name="Nat. Commun.">
        <title>Klebsormidium flaccidum genome reveals primary factors for plant terrestrial adaptation.</title>
        <authorList>
            <person name="Hori K."/>
            <person name="Maruyama F."/>
            <person name="Fujisawa T."/>
            <person name="Togashi T."/>
            <person name="Yamamoto N."/>
            <person name="Seo M."/>
            <person name="Sato S."/>
            <person name="Yamada T."/>
            <person name="Mori H."/>
            <person name="Tajima N."/>
            <person name="Moriyama T."/>
            <person name="Ikeuchi M."/>
            <person name="Watanabe M."/>
            <person name="Wada H."/>
            <person name="Kobayashi K."/>
            <person name="Saito M."/>
            <person name="Masuda T."/>
            <person name="Sasaki-Sekimoto Y."/>
            <person name="Mashiguchi K."/>
            <person name="Awai K."/>
            <person name="Shimojima M."/>
            <person name="Masuda S."/>
            <person name="Iwai M."/>
            <person name="Nobusawa T."/>
            <person name="Narise T."/>
            <person name="Kondo S."/>
            <person name="Saito H."/>
            <person name="Sato R."/>
            <person name="Murakawa M."/>
            <person name="Ihara Y."/>
            <person name="Oshima-Yamada Y."/>
            <person name="Ohtaka K."/>
            <person name="Satoh M."/>
            <person name="Sonobe K."/>
            <person name="Ishii M."/>
            <person name="Ohtani R."/>
            <person name="Kanamori-Sato M."/>
            <person name="Honoki R."/>
            <person name="Miyazaki D."/>
            <person name="Mochizuki H."/>
            <person name="Umetsu J."/>
            <person name="Higashi K."/>
            <person name="Shibata D."/>
            <person name="Kamiya Y."/>
            <person name="Sato N."/>
            <person name="Nakamura Y."/>
            <person name="Tabata S."/>
            <person name="Ida S."/>
            <person name="Kurokawa K."/>
            <person name="Ohta H."/>
        </authorList>
    </citation>
    <scope>NUCLEOTIDE SEQUENCE [LARGE SCALE GENOMIC DNA]</scope>
    <source>
        <strain evidence="9 10">NIES-2285</strain>
    </source>
</reference>
<comment type="similarity">
    <text evidence="2">Belongs to the Tim17/Tim22/Tim23 family.</text>
</comment>
<dbReference type="EMBL" id="DF237065">
    <property type="protein sequence ID" value="GAQ82591.1"/>
    <property type="molecule type" value="Genomic_DNA"/>
</dbReference>
<proteinExistence type="inferred from homology"/>
<evidence type="ECO:0000256" key="1">
    <source>
        <dbReference type="ARBA" id="ARBA00004141"/>
    </source>
</evidence>
<dbReference type="AlphaFoldDB" id="A0A1Y1I099"/>
<name>A0A1Y1I099_KLENI</name>
<evidence type="ECO:0000256" key="7">
    <source>
        <dbReference type="ARBA" id="ARBA00041344"/>
    </source>
</evidence>
<dbReference type="InterPro" id="IPR055299">
    <property type="entry name" value="TIMMDC1"/>
</dbReference>
<keyword evidence="3" id="KW-0812">Transmembrane</keyword>
<evidence type="ECO:0000313" key="10">
    <source>
        <dbReference type="Proteomes" id="UP000054558"/>
    </source>
</evidence>
<dbReference type="Proteomes" id="UP000054558">
    <property type="component" value="Unassembled WGS sequence"/>
</dbReference>
<dbReference type="Pfam" id="PF02466">
    <property type="entry name" value="Tim17"/>
    <property type="match status" value="1"/>
</dbReference>
<dbReference type="GO" id="GO:0005739">
    <property type="term" value="C:mitochondrion"/>
    <property type="evidence" value="ECO:0000318"/>
    <property type="project" value="GO_Central"/>
</dbReference>
<dbReference type="PANTHER" id="PTHR13002">
    <property type="entry name" value="C3ORF1 PROTEIN-RELATED"/>
    <property type="match status" value="1"/>
</dbReference>
<keyword evidence="10" id="KW-1185">Reference proteome</keyword>
<keyword evidence="4" id="KW-1133">Transmembrane helix</keyword>
<evidence type="ECO:0000256" key="2">
    <source>
        <dbReference type="ARBA" id="ARBA00008444"/>
    </source>
</evidence>
<comment type="subcellular location">
    <subcellularLocation>
        <location evidence="1">Membrane</location>
        <topology evidence="1">Multi-pass membrane protein</topology>
    </subcellularLocation>
</comment>
<sequence>MNVSCACWIRIDQQLSKQRREQPDWQLFLEASHKLTMKELFRRIEPGEEVPPPPPEVQEWAATSTAGVLAGAVFGGVREALAPKESHFVPPPRADSGAHASTTGYEFGNQDGIRAAEKRVPNYKRHLMERRFLKITRGALRSGVRVGGFVALYSGIQQGMIAYREKSDVWDSMAAGAIACGAAGLALPGPGVTLPLRLRAAAASSAVGAALCLPLGLLRGMIDRSSIFEAEQSQRVRPPSEYEDDTDKVTEAIARLERSLQHKPA</sequence>
<organism evidence="9 10">
    <name type="scientific">Klebsormidium nitens</name>
    <name type="common">Green alga</name>
    <name type="synonym">Ulothrix nitens</name>
    <dbReference type="NCBI Taxonomy" id="105231"/>
    <lineage>
        <taxon>Eukaryota</taxon>
        <taxon>Viridiplantae</taxon>
        <taxon>Streptophyta</taxon>
        <taxon>Klebsormidiophyceae</taxon>
        <taxon>Klebsormidiales</taxon>
        <taxon>Klebsormidiaceae</taxon>
        <taxon>Klebsormidium</taxon>
    </lineage>
</organism>
<dbReference type="PANTHER" id="PTHR13002:SF1">
    <property type="entry name" value="COMPLEX I ASSEMBLY FACTOR TIMMDC1, MITOCHONDRIAL"/>
    <property type="match status" value="1"/>
</dbReference>
<evidence type="ECO:0000313" key="9">
    <source>
        <dbReference type="EMBL" id="GAQ82591.1"/>
    </source>
</evidence>
<dbReference type="STRING" id="105231.A0A1Y1I099"/>
<protein>
    <recommendedName>
        <fullName evidence="6">Complex I assembly factor TIMMDC1, mitochondrial</fullName>
    </recommendedName>
    <alternativeName>
        <fullName evidence="7">Translocase of inner mitochondrial membrane domain-containing protein 1</fullName>
    </alternativeName>
</protein>
<evidence type="ECO:0000256" key="3">
    <source>
        <dbReference type="ARBA" id="ARBA00022692"/>
    </source>
</evidence>
<evidence type="ECO:0000256" key="6">
    <source>
        <dbReference type="ARBA" id="ARBA00040778"/>
    </source>
</evidence>
<dbReference type="GO" id="GO:0016020">
    <property type="term" value="C:membrane"/>
    <property type="evidence" value="ECO:0007669"/>
    <property type="project" value="UniProtKB-SubCell"/>
</dbReference>
<feature type="region of interest" description="Disordered" evidence="8">
    <location>
        <begin position="86"/>
        <end position="107"/>
    </location>
</feature>
<evidence type="ECO:0000256" key="5">
    <source>
        <dbReference type="ARBA" id="ARBA00023136"/>
    </source>
</evidence>
<gene>
    <name evidence="9" type="ORF">KFL_001160250</name>
</gene>
<dbReference type="GO" id="GO:0032981">
    <property type="term" value="P:mitochondrial respiratory chain complex I assembly"/>
    <property type="evidence" value="ECO:0007669"/>
    <property type="project" value="InterPro"/>
</dbReference>
<evidence type="ECO:0000256" key="4">
    <source>
        <dbReference type="ARBA" id="ARBA00022989"/>
    </source>
</evidence>
<accession>A0A1Y1I099</accession>